<proteinExistence type="predicted"/>
<evidence type="ECO:0000313" key="2">
    <source>
        <dbReference type="EMBL" id="KAJ3593724.1"/>
    </source>
</evidence>
<dbReference type="AlphaFoldDB" id="A0A9Q0ICI5"/>
<accession>A0A9Q0ICI5</accession>
<feature type="compositionally biased region" description="Basic residues" evidence="1">
    <location>
        <begin position="86"/>
        <end position="97"/>
    </location>
</feature>
<dbReference type="EMBL" id="JANIIK010000112">
    <property type="protein sequence ID" value="KAJ3593724.1"/>
    <property type="molecule type" value="Genomic_DNA"/>
</dbReference>
<comment type="caution">
    <text evidence="2">The sequence shown here is derived from an EMBL/GenBank/DDBJ whole genome shotgun (WGS) entry which is preliminary data.</text>
</comment>
<feature type="region of interest" description="Disordered" evidence="1">
    <location>
        <begin position="1"/>
        <end position="106"/>
    </location>
</feature>
<dbReference type="Proteomes" id="UP001148018">
    <property type="component" value="Unassembled WGS sequence"/>
</dbReference>
<sequence length="122" mass="13191">MEAISRLAPHSLTVLAPRLPPPLLMEKPGQTRSISGAPPPSPPPSPPPPSPLPSPPPSPPSSIRPKTGSHLEQLPPTPVVEAQRSKQTHRRMFHHQGYRGNRTRGFSQTLPNFVNVTAYPTA</sequence>
<gene>
    <name evidence="2" type="ORF">NHX12_006058</name>
</gene>
<name>A0A9Q0ICI5_9TELE</name>
<reference evidence="2" key="1">
    <citation type="submission" date="2022-07" db="EMBL/GenBank/DDBJ databases">
        <title>Chromosome-level genome of Muraenolepis orangiensis.</title>
        <authorList>
            <person name="Kim J."/>
        </authorList>
    </citation>
    <scope>NUCLEOTIDE SEQUENCE</scope>
    <source>
        <strain evidence="2">KU_S4_2022</strain>
        <tissue evidence="2">Muscle</tissue>
    </source>
</reference>
<protein>
    <submittedName>
        <fullName evidence="2">Uncharacterized protein</fullName>
    </submittedName>
</protein>
<feature type="compositionally biased region" description="Pro residues" evidence="1">
    <location>
        <begin position="37"/>
        <end position="62"/>
    </location>
</feature>
<keyword evidence="3" id="KW-1185">Reference proteome</keyword>
<organism evidence="2 3">
    <name type="scientific">Muraenolepis orangiensis</name>
    <name type="common">Patagonian moray cod</name>
    <dbReference type="NCBI Taxonomy" id="630683"/>
    <lineage>
        <taxon>Eukaryota</taxon>
        <taxon>Metazoa</taxon>
        <taxon>Chordata</taxon>
        <taxon>Craniata</taxon>
        <taxon>Vertebrata</taxon>
        <taxon>Euteleostomi</taxon>
        <taxon>Actinopterygii</taxon>
        <taxon>Neopterygii</taxon>
        <taxon>Teleostei</taxon>
        <taxon>Neoteleostei</taxon>
        <taxon>Acanthomorphata</taxon>
        <taxon>Zeiogadaria</taxon>
        <taxon>Gadariae</taxon>
        <taxon>Gadiformes</taxon>
        <taxon>Muraenolepidoidei</taxon>
        <taxon>Muraenolepididae</taxon>
        <taxon>Muraenolepis</taxon>
    </lineage>
</organism>
<evidence type="ECO:0000256" key="1">
    <source>
        <dbReference type="SAM" id="MobiDB-lite"/>
    </source>
</evidence>
<evidence type="ECO:0000313" key="3">
    <source>
        <dbReference type="Proteomes" id="UP001148018"/>
    </source>
</evidence>